<feature type="region of interest" description="Disordered" evidence="9">
    <location>
        <begin position="858"/>
        <end position="890"/>
    </location>
</feature>
<dbReference type="RefSeq" id="XP_012939837.1">
    <property type="nucleotide sequence ID" value="XM_013084383.2"/>
</dbReference>
<evidence type="ECO:0000256" key="7">
    <source>
        <dbReference type="ARBA" id="ARBA00023306"/>
    </source>
</evidence>
<keyword evidence="4" id="KW-0067">ATP-binding</keyword>
<comment type="subcellular location">
    <subcellularLocation>
        <location evidence="1">Nucleus</location>
    </subcellularLocation>
</comment>
<protein>
    <submittedName>
        <fullName evidence="12">Chromosome transmission fidelity protein 18 homolog</fullName>
    </submittedName>
</protein>
<dbReference type="InterPro" id="IPR027417">
    <property type="entry name" value="P-loop_NTPase"/>
</dbReference>
<keyword evidence="5" id="KW-0238">DNA-binding</keyword>
<evidence type="ECO:0000256" key="3">
    <source>
        <dbReference type="ARBA" id="ARBA00022741"/>
    </source>
</evidence>
<evidence type="ECO:0000256" key="2">
    <source>
        <dbReference type="ARBA" id="ARBA00022705"/>
    </source>
</evidence>
<organism evidence="11 12">
    <name type="scientific">Aplysia californica</name>
    <name type="common">California sea hare</name>
    <dbReference type="NCBI Taxonomy" id="6500"/>
    <lineage>
        <taxon>Eukaryota</taxon>
        <taxon>Metazoa</taxon>
        <taxon>Spiralia</taxon>
        <taxon>Lophotrochozoa</taxon>
        <taxon>Mollusca</taxon>
        <taxon>Gastropoda</taxon>
        <taxon>Heterobranchia</taxon>
        <taxon>Euthyneura</taxon>
        <taxon>Tectipleura</taxon>
        <taxon>Aplysiida</taxon>
        <taxon>Aplysioidea</taxon>
        <taxon>Aplysiidae</taxon>
        <taxon>Aplysia</taxon>
    </lineage>
</organism>
<proteinExistence type="inferred from homology"/>
<evidence type="ECO:0000259" key="10">
    <source>
        <dbReference type="SMART" id="SM00382"/>
    </source>
</evidence>
<dbReference type="GeneID" id="101860109"/>
<dbReference type="Gene3D" id="1.10.8.60">
    <property type="match status" value="1"/>
</dbReference>
<dbReference type="CDD" id="cd00009">
    <property type="entry name" value="AAA"/>
    <property type="match status" value="1"/>
</dbReference>
<dbReference type="CDD" id="cd18140">
    <property type="entry name" value="HLD_clamp_RFC"/>
    <property type="match status" value="1"/>
</dbReference>
<dbReference type="PANTHER" id="PTHR46765:SF1">
    <property type="entry name" value="P-LOOP CONTAINING NUCLEOSIDE TRIPHOSPHATE HYDROLASES SUPERFAMILY PROTEIN"/>
    <property type="match status" value="1"/>
</dbReference>
<sequence>MDDSFELEYADELDAIDDFCPDDDLVSQTQNPPKSKRSLQFESPRAGGKNQDELISKSQNRHAEEVDDVHLDLSPPSPQPLVINSDDHSHGNERTTNRKRQPSEDDWFEEETDVSLFELAQVSSSRKKQRLTADQEVGLDEPDSHTIRLIEQIQQHRMKSHTHVEDSDDAGKGHQIRFNDAEDMERPRVSKRIPKEDFVSTVGYGGERVYMKLWAEDVLEAEYLSLGEESRSSGLLTVPVCVMKEKMEEEKSRRAFQESVDLSASIERQLDDPMVEAELSTTEDISSATVAGDVEESDGMQELTDEMRSLWVEKYAPRKYTELLSEESINRSLLHWLKLWDFVVFGKDVPKPQKTKNFKKDKEKDQKKFKKFQAEVEENLDAHNRPQQMVALLCGPPGLGKTTLAHIVARHAGYNVVEMNASDDRSVDVFRNKLESATQMKSVTGADPRPNCLVIDEIDGAPLPAINTLLNTVKKSENEKTSKKKKDKGLLLRPIICVCNDQYVPALRQLRQMALVLNFPQTEPSRLASRLYEVVRIEQLKADLNALLALCERTDNDIRSCLNTLQFVRQKQKELTLRDVQTMSVGQKDRQKSLFTVWYEVFSMPRPKKNRFVSIQDLAAGKQEALTNNISPPARYQHILELCQSAGESERIMQGLQENYLEAKSKDPHLHGLSLANEWLCFADHLNQYTAHSQDYSVMKFTPFLPIVFHFLYASNAPPRVQFPHKQAELHQSVTKTLNLMTTLISDMTPVVRKFVNPRNMVLDLLPPLLDVLQPTLRPVNAQLYSAREKEELLNVVNIMIAYNMTYQQEKSPEGQYVYSLDPNVEEVVKFSGLKQRKQLTYAAKQMIAREIDLEKMRKSERPAVRSEPEQSVKPAESETRKKTPAVPNHLQKLEAKRIADEKPSVNFFGNFVRTKRKKVEKEEDKEPKQDPKKKSLLDTLIWFHFKEGFSNAVRRNVKVQDLL</sequence>
<dbReference type="InterPro" id="IPR003959">
    <property type="entry name" value="ATPase_AAA_core"/>
</dbReference>
<dbReference type="SUPFAM" id="SSF52540">
    <property type="entry name" value="P-loop containing nucleoside triphosphate hydrolases"/>
    <property type="match status" value="1"/>
</dbReference>
<keyword evidence="7" id="KW-0131">Cell cycle</keyword>
<evidence type="ECO:0000313" key="12">
    <source>
        <dbReference type="RefSeq" id="XP_012939837.1"/>
    </source>
</evidence>
<dbReference type="InterPro" id="IPR003593">
    <property type="entry name" value="AAA+_ATPase"/>
</dbReference>
<dbReference type="Gene3D" id="3.40.50.300">
    <property type="entry name" value="P-loop containing nucleotide triphosphate hydrolases"/>
    <property type="match status" value="1"/>
</dbReference>
<evidence type="ECO:0000256" key="9">
    <source>
        <dbReference type="SAM" id="MobiDB-lite"/>
    </source>
</evidence>
<feature type="compositionally biased region" description="Basic and acidic residues" evidence="9">
    <location>
        <begin position="50"/>
        <end position="71"/>
    </location>
</feature>
<keyword evidence="11" id="KW-1185">Reference proteome</keyword>
<feature type="compositionally biased region" description="Basic and acidic residues" evidence="9">
    <location>
        <begin position="85"/>
        <end position="96"/>
    </location>
</feature>
<keyword evidence="3" id="KW-0547">Nucleotide-binding</keyword>
<dbReference type="Pfam" id="PF00004">
    <property type="entry name" value="AAA"/>
    <property type="match status" value="1"/>
</dbReference>
<gene>
    <name evidence="12" type="primary">LOC101860109</name>
</gene>
<evidence type="ECO:0000256" key="5">
    <source>
        <dbReference type="ARBA" id="ARBA00023125"/>
    </source>
</evidence>
<reference evidence="12" key="1">
    <citation type="submission" date="2025-08" db="UniProtKB">
        <authorList>
            <consortium name="RefSeq"/>
        </authorList>
    </citation>
    <scope>IDENTIFICATION</scope>
</reference>
<dbReference type="SMART" id="SM00382">
    <property type="entry name" value="AAA"/>
    <property type="match status" value="1"/>
</dbReference>
<evidence type="ECO:0000256" key="1">
    <source>
        <dbReference type="ARBA" id="ARBA00004123"/>
    </source>
</evidence>
<dbReference type="InterPro" id="IPR053016">
    <property type="entry name" value="CTF18-RFC_complex"/>
</dbReference>
<keyword evidence="6" id="KW-0539">Nucleus</keyword>
<keyword evidence="2" id="KW-0235">DNA replication</keyword>
<feature type="domain" description="AAA+ ATPase" evidence="10">
    <location>
        <begin position="387"/>
        <end position="538"/>
    </location>
</feature>
<feature type="compositionally biased region" description="Acidic residues" evidence="9">
    <location>
        <begin position="1"/>
        <end position="25"/>
    </location>
</feature>
<dbReference type="InterPro" id="IPR047854">
    <property type="entry name" value="RFC_lid"/>
</dbReference>
<evidence type="ECO:0000256" key="6">
    <source>
        <dbReference type="ARBA" id="ARBA00023242"/>
    </source>
</evidence>
<name>A0ABM1A322_APLCA</name>
<comment type="similarity">
    <text evidence="8">Belongs to the activator 1 small subunits family. CTF18 subfamily.</text>
</comment>
<feature type="compositionally biased region" description="Polar residues" evidence="9">
    <location>
        <begin position="26"/>
        <end position="41"/>
    </location>
</feature>
<feature type="region of interest" description="Disordered" evidence="9">
    <location>
        <begin position="1"/>
        <end position="107"/>
    </location>
</feature>
<dbReference type="Proteomes" id="UP000694888">
    <property type="component" value="Unplaced"/>
</dbReference>
<accession>A0ABM1A322</accession>
<evidence type="ECO:0000313" key="11">
    <source>
        <dbReference type="Proteomes" id="UP000694888"/>
    </source>
</evidence>
<evidence type="ECO:0000256" key="4">
    <source>
        <dbReference type="ARBA" id="ARBA00022840"/>
    </source>
</evidence>
<dbReference type="PANTHER" id="PTHR46765">
    <property type="entry name" value="P-LOOP CONTAINING NUCLEOSIDE TRIPHOSPHATE HYDROLASES SUPERFAMILY PROTEIN"/>
    <property type="match status" value="1"/>
</dbReference>
<evidence type="ECO:0000256" key="8">
    <source>
        <dbReference type="ARBA" id="ARBA00043975"/>
    </source>
</evidence>
<feature type="compositionally biased region" description="Basic and acidic residues" evidence="9">
    <location>
        <begin position="858"/>
        <end position="882"/>
    </location>
</feature>